<dbReference type="PROSITE" id="PS01117">
    <property type="entry name" value="HTH_MARR_1"/>
    <property type="match status" value="1"/>
</dbReference>
<dbReference type="AlphaFoldDB" id="A0A916YR12"/>
<evidence type="ECO:0000313" key="2">
    <source>
        <dbReference type="Proteomes" id="UP000612349"/>
    </source>
</evidence>
<dbReference type="EMBL" id="BMIP01000001">
    <property type="protein sequence ID" value="GGD57153.1"/>
    <property type="molecule type" value="Genomic_DNA"/>
</dbReference>
<dbReference type="Proteomes" id="UP000612349">
    <property type="component" value="Unassembled WGS sequence"/>
</dbReference>
<dbReference type="RefSeq" id="WP_156521980.1">
    <property type="nucleotide sequence ID" value="NZ_BMIP01000001.1"/>
</dbReference>
<organism evidence="1 2">
    <name type="scientific">Croceicoccus mobilis</name>
    <dbReference type="NCBI Taxonomy" id="1703339"/>
    <lineage>
        <taxon>Bacteria</taxon>
        <taxon>Pseudomonadati</taxon>
        <taxon>Pseudomonadota</taxon>
        <taxon>Alphaproteobacteria</taxon>
        <taxon>Sphingomonadales</taxon>
        <taxon>Erythrobacteraceae</taxon>
        <taxon>Croceicoccus</taxon>
    </lineage>
</organism>
<sequence length="152" mass="17306">MKDPVSAELRELAERLIKVAELQANIVIPAIASSNMHKETNLDDEYLASIAKDELKRRNNRRNHLPEFLFSEGGWQILLEMFICEQAGRPVTVKRACIASGCPPTTALRYIAILIENSLIYRTNTNSDRRTKHLILTEKGKRAMRSSLMEIL</sequence>
<keyword evidence="2" id="KW-1185">Reference proteome</keyword>
<dbReference type="InterPro" id="IPR036388">
    <property type="entry name" value="WH-like_DNA-bd_sf"/>
</dbReference>
<gene>
    <name evidence="1" type="ORF">GCM10010990_02970</name>
</gene>
<dbReference type="InterPro" id="IPR036390">
    <property type="entry name" value="WH_DNA-bd_sf"/>
</dbReference>
<protein>
    <recommendedName>
        <fullName evidence="3">HTH marR-type domain-containing protein</fullName>
    </recommendedName>
</protein>
<dbReference type="SUPFAM" id="SSF46785">
    <property type="entry name" value="Winged helix' DNA-binding domain"/>
    <property type="match status" value="1"/>
</dbReference>
<evidence type="ECO:0008006" key="3">
    <source>
        <dbReference type="Google" id="ProtNLM"/>
    </source>
</evidence>
<reference evidence="1" key="1">
    <citation type="journal article" date="2014" name="Int. J. Syst. Evol. Microbiol.">
        <title>Complete genome sequence of Corynebacterium casei LMG S-19264T (=DSM 44701T), isolated from a smear-ripened cheese.</title>
        <authorList>
            <consortium name="US DOE Joint Genome Institute (JGI-PGF)"/>
            <person name="Walter F."/>
            <person name="Albersmeier A."/>
            <person name="Kalinowski J."/>
            <person name="Ruckert C."/>
        </authorList>
    </citation>
    <scope>NUCLEOTIDE SEQUENCE</scope>
    <source>
        <strain evidence="1">CGMCC 1.15360</strain>
    </source>
</reference>
<dbReference type="OrthoDB" id="7594920at2"/>
<name>A0A916YR12_9SPHN</name>
<evidence type="ECO:0000313" key="1">
    <source>
        <dbReference type="EMBL" id="GGD57153.1"/>
    </source>
</evidence>
<proteinExistence type="predicted"/>
<dbReference type="Gene3D" id="1.10.10.10">
    <property type="entry name" value="Winged helix-like DNA-binding domain superfamily/Winged helix DNA-binding domain"/>
    <property type="match status" value="1"/>
</dbReference>
<accession>A0A916YR12</accession>
<reference evidence="1" key="2">
    <citation type="submission" date="2020-09" db="EMBL/GenBank/DDBJ databases">
        <authorList>
            <person name="Sun Q."/>
            <person name="Zhou Y."/>
        </authorList>
    </citation>
    <scope>NUCLEOTIDE SEQUENCE</scope>
    <source>
        <strain evidence="1">CGMCC 1.15360</strain>
    </source>
</reference>
<dbReference type="InterPro" id="IPR023187">
    <property type="entry name" value="Tscrpt_reg_MarR-type_CS"/>
</dbReference>
<comment type="caution">
    <text evidence="1">The sequence shown here is derived from an EMBL/GenBank/DDBJ whole genome shotgun (WGS) entry which is preliminary data.</text>
</comment>